<evidence type="ECO:0000256" key="6">
    <source>
        <dbReference type="ARBA" id="ARBA00038255"/>
    </source>
</evidence>
<evidence type="ECO:0000256" key="2">
    <source>
        <dbReference type="ARBA" id="ARBA00022490"/>
    </source>
</evidence>
<sequence length="1160" mass="127561">MSVKLHHECTRVPVTASASCGPLFFAAEGPFVRFYSAQTLKCLVSKRIFRAQAVHGISVVYSSDRHVIIVVWGGLLVRACEFDLLGDAKNASIVPTSWIFSNCVEAPDWILYLSPGPSLNEDGVAVEVPICAAVTAHNALLQLKTTHVDKVPTISVSELTSSSRSILYSAHLTWVSRDRILIAAGTAFGEIVLWSWTEDSQLGSMSQIHRVFIGHEGSIFGVQLSRLYETDQRGRSQRFLASCSDDRTIRIWDVSDFSSYGEESIDQKERTHHTGFMNSSFDSFSSSDCLAIGWGHISRVWGVRFLDHVYETPGVYLVSTGEDATTRTWCFSPNKNAGGGGSALPYTLSQLDVAAYHSGKNIWALAIHSRTSESHQVFSCGADSKITVCSMGTPLPLLGHSGCFSTEYTIEDIITPRLEISNLDPTNQMAQSQRSSKFAEFFRTYTFVDDTSYLVTTNTGKIYLGRTTSIEPTDGENIHSYSKLVGQTQDLNGYSVSAGVPSLGIAFVAGSRGSVYMYIKDTGLFAMLHNVSGKVGSLFATENYRLGAKGVILLVTVTGRDVAHLLYLTWPESGVPTVSRHVEVPISPAGSGLIVTSMEYVSSESGNDHLFLGFRQGSVVIYRSCISDVEEAAKSSISWIQTITRAHGKETVSYLSWVPFNKHFGHLISTGRDGHLVIHSFDLITGSLTLVHNLSLPVGPNIEGICLVQGHLLVYGFSSKHFILYDVTVEEELFSVDTGGAHRSWAFQPNFESYSCGILVWTRASTMHICQQTRPSHEVVRQGGHGREIKAVAVTKDTSSQSDNQLIATGAEDTDIKIFCYKQDDFVGGRTLRKHKTGIQHLHWSDDGRYLFSSGGCEEFYIWRVSSLPPGLGTMGVVCESVWKPESEHADLRLMSFDVRSKNTGFLISMVFSDSNIKVYYYDPTFAETWHTVASGTYFTSCLTQCFFLSSNSEVILTAGTDGHAVLWPLRNAHLDFSTQSPSNETLKWHQPTRIHQNTSKTLATHPINNCTMLLASGGDDGSITFLVTYKSSTADQDTTINMKDLCSISPPITVVRAHASAVTACAMFVQQSRIFVVTSGNDQWLRLWEVMIVFADAENHSNGLGQPKEVDSFNVKRICRAKTNVADVSSMAVLEEDIPQGVTRLLVCGVGMEVIRIEF</sequence>
<comment type="subcellular location">
    <subcellularLocation>
        <location evidence="1">Cytoplasm</location>
    </subcellularLocation>
</comment>
<evidence type="ECO:0000256" key="3">
    <source>
        <dbReference type="ARBA" id="ARBA00022574"/>
    </source>
</evidence>
<dbReference type="Gene3D" id="2.130.10.10">
    <property type="entry name" value="YVTN repeat-like/Quinoprotein amine dehydrogenase"/>
    <property type="match status" value="4"/>
</dbReference>
<keyword evidence="9" id="KW-1185">Reference proteome</keyword>
<dbReference type="SUPFAM" id="SSF50978">
    <property type="entry name" value="WD40 repeat-like"/>
    <property type="match status" value="2"/>
</dbReference>
<dbReference type="EMBL" id="KZ805724">
    <property type="protein sequence ID" value="PVH92094.1"/>
    <property type="molecule type" value="Genomic_DNA"/>
</dbReference>
<dbReference type="OrthoDB" id="5594999at2759"/>
<dbReference type="GO" id="GO:0030488">
    <property type="term" value="P:tRNA methylation"/>
    <property type="evidence" value="ECO:0007669"/>
    <property type="project" value="TreeGrafter"/>
</dbReference>
<feature type="repeat" description="WD" evidence="7">
    <location>
        <begin position="238"/>
        <end position="255"/>
    </location>
</feature>
<dbReference type="InterPro" id="IPR019775">
    <property type="entry name" value="WD40_repeat_CS"/>
</dbReference>
<dbReference type="Pfam" id="PF00400">
    <property type="entry name" value="WD40"/>
    <property type="match status" value="3"/>
</dbReference>
<comment type="similarity">
    <text evidence="6">Belongs to the WD repeat WDR6 family.</text>
</comment>
<dbReference type="SMART" id="SM00320">
    <property type="entry name" value="WD40"/>
    <property type="match status" value="9"/>
</dbReference>
<organism evidence="8 9">
    <name type="scientific">Periconia macrospinosa</name>
    <dbReference type="NCBI Taxonomy" id="97972"/>
    <lineage>
        <taxon>Eukaryota</taxon>
        <taxon>Fungi</taxon>
        <taxon>Dikarya</taxon>
        <taxon>Ascomycota</taxon>
        <taxon>Pezizomycotina</taxon>
        <taxon>Dothideomycetes</taxon>
        <taxon>Pleosporomycetidae</taxon>
        <taxon>Pleosporales</taxon>
        <taxon>Massarineae</taxon>
        <taxon>Periconiaceae</taxon>
        <taxon>Periconia</taxon>
    </lineage>
</organism>
<dbReference type="STRING" id="97972.A0A2V1D4E2"/>
<dbReference type="PROSITE" id="PS50082">
    <property type="entry name" value="WD_REPEATS_2"/>
    <property type="match status" value="2"/>
</dbReference>
<keyword evidence="3 7" id="KW-0853">WD repeat</keyword>
<evidence type="ECO:0000313" key="8">
    <source>
        <dbReference type="EMBL" id="PVH92094.1"/>
    </source>
</evidence>
<dbReference type="PROSITE" id="PS00678">
    <property type="entry name" value="WD_REPEATS_1"/>
    <property type="match status" value="1"/>
</dbReference>
<dbReference type="AlphaFoldDB" id="A0A2V1D4E2"/>
<keyword evidence="5" id="KW-0677">Repeat</keyword>
<dbReference type="InterPro" id="IPR051973">
    <property type="entry name" value="tRNA_Anticodon_Mtase-Reg"/>
</dbReference>
<dbReference type="InterPro" id="IPR015943">
    <property type="entry name" value="WD40/YVTN_repeat-like_dom_sf"/>
</dbReference>
<feature type="repeat" description="WD" evidence="7">
    <location>
        <begin position="832"/>
        <end position="867"/>
    </location>
</feature>
<evidence type="ECO:0000313" key="9">
    <source>
        <dbReference type="Proteomes" id="UP000244855"/>
    </source>
</evidence>
<keyword evidence="2" id="KW-0963">Cytoplasm</keyword>
<dbReference type="InterPro" id="IPR001680">
    <property type="entry name" value="WD40_rpt"/>
</dbReference>
<dbReference type="InterPro" id="IPR011044">
    <property type="entry name" value="Quino_amine_DH_bsu"/>
</dbReference>
<evidence type="ECO:0000256" key="1">
    <source>
        <dbReference type="ARBA" id="ARBA00004496"/>
    </source>
</evidence>
<name>A0A2V1D4E2_9PLEO</name>
<dbReference type="InterPro" id="IPR036322">
    <property type="entry name" value="WD40_repeat_dom_sf"/>
</dbReference>
<dbReference type="PANTHER" id="PTHR14344">
    <property type="entry name" value="WD REPEAT PROTEIN"/>
    <property type="match status" value="1"/>
</dbReference>
<reference evidence="8 9" key="1">
    <citation type="journal article" date="2018" name="Sci. Rep.">
        <title>Comparative genomics provides insights into the lifestyle and reveals functional heterogeneity of dark septate endophytic fungi.</title>
        <authorList>
            <person name="Knapp D.G."/>
            <person name="Nemeth J.B."/>
            <person name="Barry K."/>
            <person name="Hainaut M."/>
            <person name="Henrissat B."/>
            <person name="Johnson J."/>
            <person name="Kuo A."/>
            <person name="Lim J.H.P."/>
            <person name="Lipzen A."/>
            <person name="Nolan M."/>
            <person name="Ohm R.A."/>
            <person name="Tamas L."/>
            <person name="Grigoriev I.V."/>
            <person name="Spatafora J.W."/>
            <person name="Nagy L.G."/>
            <person name="Kovacs G.M."/>
        </authorList>
    </citation>
    <scope>NUCLEOTIDE SEQUENCE [LARGE SCALE GENOMIC DNA]</scope>
    <source>
        <strain evidence="8 9">DSE2036</strain>
    </source>
</reference>
<evidence type="ECO:0000256" key="5">
    <source>
        <dbReference type="ARBA" id="ARBA00022737"/>
    </source>
</evidence>
<proteinExistence type="inferred from homology"/>
<dbReference type="PANTHER" id="PTHR14344:SF3">
    <property type="entry name" value="WD REPEAT-CONTAINING PROTEIN 6"/>
    <property type="match status" value="1"/>
</dbReference>
<evidence type="ECO:0000256" key="4">
    <source>
        <dbReference type="ARBA" id="ARBA00022694"/>
    </source>
</evidence>
<gene>
    <name evidence="8" type="ORF">DM02DRAFT_576266</name>
</gene>
<protein>
    <submittedName>
        <fullName evidence="8">WD domain-containing protein</fullName>
    </submittedName>
</protein>
<dbReference type="GO" id="GO:0005737">
    <property type="term" value="C:cytoplasm"/>
    <property type="evidence" value="ECO:0007669"/>
    <property type="project" value="UniProtKB-SubCell"/>
</dbReference>
<accession>A0A2V1D4E2</accession>
<dbReference type="Proteomes" id="UP000244855">
    <property type="component" value="Unassembled WGS sequence"/>
</dbReference>
<evidence type="ECO:0000256" key="7">
    <source>
        <dbReference type="PROSITE-ProRule" id="PRU00221"/>
    </source>
</evidence>
<keyword evidence="4" id="KW-0819">tRNA processing</keyword>
<dbReference type="SUPFAM" id="SSF50969">
    <property type="entry name" value="YVTN repeat-like/Quinoprotein amine dehydrogenase"/>
    <property type="match status" value="1"/>
</dbReference>